<comment type="caution">
    <text evidence="2">The sequence shown here is derived from an EMBL/GenBank/DDBJ whole genome shotgun (WGS) entry which is preliminary data.</text>
</comment>
<proteinExistence type="predicted"/>
<evidence type="ECO:0000313" key="3">
    <source>
        <dbReference type="Proteomes" id="UP000628442"/>
    </source>
</evidence>
<keyword evidence="1" id="KW-0732">Signal</keyword>
<reference evidence="2" key="2">
    <citation type="submission" date="2022-12" db="EMBL/GenBank/DDBJ databases">
        <authorList>
            <person name="Sun Q."/>
            <person name="Kim S."/>
        </authorList>
    </citation>
    <scope>NUCLEOTIDE SEQUENCE</scope>
    <source>
        <strain evidence="2">KCTC 12343</strain>
    </source>
</reference>
<feature type="chain" id="PRO_5041638250" description="MSHA biogenesis protein MshK" evidence="1">
    <location>
        <begin position="32"/>
        <end position="128"/>
    </location>
</feature>
<protein>
    <recommendedName>
        <fullName evidence="4">MSHA biogenesis protein MshK</fullName>
    </recommendedName>
</protein>
<reference evidence="2" key="1">
    <citation type="journal article" date="2014" name="Int. J. Syst. Evol. Microbiol.">
        <title>Complete genome sequence of Corynebacterium casei LMG S-19264T (=DSM 44701T), isolated from a smear-ripened cheese.</title>
        <authorList>
            <consortium name="US DOE Joint Genome Institute (JGI-PGF)"/>
            <person name="Walter F."/>
            <person name="Albersmeier A."/>
            <person name="Kalinowski J."/>
            <person name="Ruckert C."/>
        </authorList>
    </citation>
    <scope>NUCLEOTIDE SEQUENCE</scope>
    <source>
        <strain evidence="2">KCTC 12343</strain>
    </source>
</reference>
<accession>A0AA87XVF7</accession>
<evidence type="ECO:0008006" key="4">
    <source>
        <dbReference type="Google" id="ProtNLM"/>
    </source>
</evidence>
<sequence>MRLFFDRLRPVLLAPAIALAIALALPGGARAQVADPTLPPPGLDALAAGGEAPPVAPPGPELQSILVSREPGGRRIAVISGEMVRQGSRFQGALVESVGEDRVVLRRGKARETLRLYVKPEAMPARQE</sequence>
<dbReference type="EMBL" id="BMWV01000004">
    <property type="protein sequence ID" value="GGY38679.1"/>
    <property type="molecule type" value="Genomic_DNA"/>
</dbReference>
<organism evidence="2 3">
    <name type="scientific">Pseudoduganella albidiflava</name>
    <dbReference type="NCBI Taxonomy" id="321983"/>
    <lineage>
        <taxon>Bacteria</taxon>
        <taxon>Pseudomonadati</taxon>
        <taxon>Pseudomonadota</taxon>
        <taxon>Betaproteobacteria</taxon>
        <taxon>Burkholderiales</taxon>
        <taxon>Oxalobacteraceae</taxon>
        <taxon>Telluria group</taxon>
        <taxon>Pseudoduganella</taxon>
    </lineage>
</organism>
<evidence type="ECO:0000313" key="2">
    <source>
        <dbReference type="EMBL" id="GGY38679.1"/>
    </source>
</evidence>
<evidence type="ECO:0000256" key="1">
    <source>
        <dbReference type="SAM" id="SignalP"/>
    </source>
</evidence>
<feature type="signal peptide" evidence="1">
    <location>
        <begin position="1"/>
        <end position="31"/>
    </location>
</feature>
<dbReference type="AlphaFoldDB" id="A0AA87XVF7"/>
<name>A0AA87XVF7_9BURK</name>
<gene>
    <name evidence="2" type="ORF">GCM10007387_20870</name>
</gene>
<dbReference type="Proteomes" id="UP000628442">
    <property type="component" value="Unassembled WGS sequence"/>
</dbReference>